<organism evidence="1 2">
    <name type="scientific">Thiorhodococcus minor</name>
    <dbReference type="NCBI Taxonomy" id="57489"/>
    <lineage>
        <taxon>Bacteria</taxon>
        <taxon>Pseudomonadati</taxon>
        <taxon>Pseudomonadota</taxon>
        <taxon>Gammaproteobacteria</taxon>
        <taxon>Chromatiales</taxon>
        <taxon>Chromatiaceae</taxon>
        <taxon>Thiorhodococcus</taxon>
    </lineage>
</organism>
<reference evidence="1 2" key="1">
    <citation type="submission" date="2020-02" db="EMBL/GenBank/DDBJ databases">
        <title>Genome sequences of Thiorhodococcus mannitoliphagus and Thiorhodococcus minor, purple sulfur photosynthetic bacteria in the gammaproteobacterial family, Chromatiaceae.</title>
        <authorList>
            <person name="Aviles F.A."/>
            <person name="Meyer T.E."/>
            <person name="Kyndt J.A."/>
        </authorList>
    </citation>
    <scope>NUCLEOTIDE SEQUENCE [LARGE SCALE GENOMIC DNA]</scope>
    <source>
        <strain evidence="1 2">DSM 11518</strain>
    </source>
</reference>
<dbReference type="Proteomes" id="UP000483379">
    <property type="component" value="Unassembled WGS sequence"/>
</dbReference>
<gene>
    <name evidence="1" type="ORF">G3446_12815</name>
</gene>
<proteinExistence type="predicted"/>
<name>A0A6M0JZ71_9GAMM</name>
<comment type="caution">
    <text evidence="1">The sequence shown here is derived from an EMBL/GenBank/DDBJ whole genome shotgun (WGS) entry which is preliminary data.</text>
</comment>
<keyword evidence="2" id="KW-1185">Reference proteome</keyword>
<dbReference type="RefSeq" id="WP_164453229.1">
    <property type="nucleotide sequence ID" value="NZ_JAAIJQ010000034.1"/>
</dbReference>
<evidence type="ECO:0008006" key="3">
    <source>
        <dbReference type="Google" id="ProtNLM"/>
    </source>
</evidence>
<protein>
    <recommendedName>
        <fullName evidence="3">Addiction module protein</fullName>
    </recommendedName>
</protein>
<dbReference type="EMBL" id="JAAIJQ010000034">
    <property type="protein sequence ID" value="NEV62762.1"/>
    <property type="molecule type" value="Genomic_DNA"/>
</dbReference>
<sequence>MTRLEQVIQRASALPSEIQDEMADQWLRDIENELGWQTALRQSQDKLSELAREALRQSAQGQTVPKGFDEI</sequence>
<evidence type="ECO:0000313" key="2">
    <source>
        <dbReference type="Proteomes" id="UP000483379"/>
    </source>
</evidence>
<accession>A0A6M0JZ71</accession>
<evidence type="ECO:0000313" key="1">
    <source>
        <dbReference type="EMBL" id="NEV62762.1"/>
    </source>
</evidence>
<dbReference type="AlphaFoldDB" id="A0A6M0JZ71"/>